<dbReference type="InterPro" id="IPR006680">
    <property type="entry name" value="Amidohydro-rel"/>
</dbReference>
<feature type="domain" description="Amidohydrolase-related" evidence="2">
    <location>
        <begin position="4"/>
        <end position="228"/>
    </location>
</feature>
<sequence length="272" mass="30194">MLIVDAQVHLWANHVPGNPGHRQIPDFTADDLLKEMDEGGINAAIIHPPSWDPESDSLALDAAKAHPNRLSILGKIPLDKPESHSLVDGWLGQPGMLGFRFSFTQPHQATWPTDGTMEWVWPEAERLGIPIALMASNYMSMVAPIAEKYPKLKLIVDHLGRIGGTTDAECFASLPEMLALAKYPNVAIKATGAPSYSSGSYPFSSIHDYLHQIYDAFGPERMFWGTDITRMPCSWKQCVTMFTEELPWLSESDKELIMGKAVCNFLGWDIAE</sequence>
<dbReference type="GO" id="GO:0016787">
    <property type="term" value="F:hydrolase activity"/>
    <property type="evidence" value="ECO:0007669"/>
    <property type="project" value="UniProtKB-KW"/>
</dbReference>
<accession>A0A160VC02</accession>
<proteinExistence type="inferred from homology"/>
<name>A0A160VC02_9ZZZZ</name>
<evidence type="ECO:0000259" key="2">
    <source>
        <dbReference type="Pfam" id="PF04909"/>
    </source>
</evidence>
<evidence type="ECO:0000313" key="3">
    <source>
        <dbReference type="EMBL" id="CUV04350.1"/>
    </source>
</evidence>
<reference evidence="3" key="1">
    <citation type="submission" date="2015-10" db="EMBL/GenBank/DDBJ databases">
        <authorList>
            <person name="Gilbert D.G."/>
        </authorList>
    </citation>
    <scope>NUCLEOTIDE SEQUENCE</scope>
</reference>
<dbReference type="InterPro" id="IPR052350">
    <property type="entry name" value="Metallo-dep_Lactonases"/>
</dbReference>
<dbReference type="InterPro" id="IPR032466">
    <property type="entry name" value="Metal_Hydrolase"/>
</dbReference>
<protein>
    <submittedName>
        <fullName evidence="3">L-fuconolactone hydrolase</fullName>
    </submittedName>
</protein>
<dbReference type="Gene3D" id="3.20.20.140">
    <property type="entry name" value="Metal-dependent hydrolases"/>
    <property type="match status" value="1"/>
</dbReference>
<keyword evidence="3" id="KW-0378">Hydrolase</keyword>
<dbReference type="SUPFAM" id="SSF51556">
    <property type="entry name" value="Metallo-dependent hydrolases"/>
    <property type="match status" value="1"/>
</dbReference>
<dbReference type="Pfam" id="PF04909">
    <property type="entry name" value="Amidohydro_2"/>
    <property type="match status" value="1"/>
</dbReference>
<dbReference type="AlphaFoldDB" id="A0A160VC02"/>
<organism evidence="3">
    <name type="scientific">hydrothermal vent metagenome</name>
    <dbReference type="NCBI Taxonomy" id="652676"/>
    <lineage>
        <taxon>unclassified sequences</taxon>
        <taxon>metagenomes</taxon>
        <taxon>ecological metagenomes</taxon>
    </lineage>
</organism>
<gene>
    <name evidence="3" type="ORF">MGWOODY_Clf461</name>
</gene>
<dbReference type="EMBL" id="FAXA01000130">
    <property type="protein sequence ID" value="CUV04350.1"/>
    <property type="molecule type" value="Genomic_DNA"/>
</dbReference>
<dbReference type="PANTHER" id="PTHR43569">
    <property type="entry name" value="AMIDOHYDROLASE"/>
    <property type="match status" value="1"/>
</dbReference>
<evidence type="ECO:0000256" key="1">
    <source>
        <dbReference type="ARBA" id="ARBA00038310"/>
    </source>
</evidence>
<dbReference type="PANTHER" id="PTHR43569:SF2">
    <property type="entry name" value="AMIDOHYDROLASE-RELATED DOMAIN-CONTAINING PROTEIN"/>
    <property type="match status" value="1"/>
</dbReference>
<comment type="similarity">
    <text evidence="1">Belongs to the metallo-dependent hydrolases superfamily.</text>
</comment>